<evidence type="ECO:0000256" key="1">
    <source>
        <dbReference type="ARBA" id="ARBA00022723"/>
    </source>
</evidence>
<dbReference type="InterPro" id="IPR036864">
    <property type="entry name" value="Zn2-C6_fun-type_DNA-bd_sf"/>
</dbReference>
<dbReference type="AlphaFoldDB" id="A0AAD5U5B5"/>
<organism evidence="4 5">
    <name type="scientific">Clydaea vesicula</name>
    <dbReference type="NCBI Taxonomy" id="447962"/>
    <lineage>
        <taxon>Eukaryota</taxon>
        <taxon>Fungi</taxon>
        <taxon>Fungi incertae sedis</taxon>
        <taxon>Chytridiomycota</taxon>
        <taxon>Chytridiomycota incertae sedis</taxon>
        <taxon>Chytridiomycetes</taxon>
        <taxon>Lobulomycetales</taxon>
        <taxon>Lobulomycetaceae</taxon>
        <taxon>Clydaea</taxon>
    </lineage>
</organism>
<keyword evidence="2" id="KW-0539">Nucleus</keyword>
<dbReference type="InterPro" id="IPR050335">
    <property type="entry name" value="ERT1_acuK_gluconeogen_tf"/>
</dbReference>
<keyword evidence="1" id="KW-0479">Metal-binding</keyword>
<accession>A0AAD5U5B5</accession>
<dbReference type="CDD" id="cd00067">
    <property type="entry name" value="GAL4"/>
    <property type="match status" value="1"/>
</dbReference>
<evidence type="ECO:0000259" key="3">
    <source>
        <dbReference type="PROSITE" id="PS50048"/>
    </source>
</evidence>
<evidence type="ECO:0000313" key="4">
    <source>
        <dbReference type="EMBL" id="KAJ3224963.1"/>
    </source>
</evidence>
<keyword evidence="5" id="KW-1185">Reference proteome</keyword>
<dbReference type="GO" id="GO:0008270">
    <property type="term" value="F:zinc ion binding"/>
    <property type="evidence" value="ECO:0007669"/>
    <property type="project" value="InterPro"/>
</dbReference>
<dbReference type="GO" id="GO:0000981">
    <property type="term" value="F:DNA-binding transcription factor activity, RNA polymerase II-specific"/>
    <property type="evidence" value="ECO:0007669"/>
    <property type="project" value="InterPro"/>
</dbReference>
<gene>
    <name evidence="4" type="ORF">HK099_007592</name>
</gene>
<evidence type="ECO:0000256" key="2">
    <source>
        <dbReference type="ARBA" id="ARBA00023242"/>
    </source>
</evidence>
<proteinExistence type="predicted"/>
<feature type="domain" description="Zn(2)-C6 fungal-type" evidence="3">
    <location>
        <begin position="60"/>
        <end position="89"/>
    </location>
</feature>
<dbReference type="SUPFAM" id="SSF57701">
    <property type="entry name" value="Zn2/Cys6 DNA-binding domain"/>
    <property type="match status" value="1"/>
</dbReference>
<protein>
    <recommendedName>
        <fullName evidence="3">Zn(2)-C6 fungal-type domain-containing protein</fullName>
    </recommendedName>
</protein>
<dbReference type="PANTHER" id="PTHR47659">
    <property type="entry name" value="ZN(II)2CYS6 TRANSCRIPTION FACTOR (EUROFUNG)-RELATED"/>
    <property type="match status" value="1"/>
</dbReference>
<evidence type="ECO:0000313" key="5">
    <source>
        <dbReference type="Proteomes" id="UP001211065"/>
    </source>
</evidence>
<sequence>MMQPLQSQQFQKAPFSPLQILDSCPSTPKPQQLEYITPPQSIDYHLLAEDAKKRVQVKKACANCQKSCKKCDEIRPCQRCIRLGEEASCIDTVRKERRKGTKRGPYKKKSLDFESALRAPKKFKSLPVEYMKFNGHHFENFQNSELFSETFIKKEKIDMIESNGEYYRFDNYYEEEGGEQKLKILSEICNLELFNNIEERKYQKIENEVTTFKPAYLFSSNNTFSFNDVGCDDGTDIDTTNFAASPKANKGFEELINAVNAFKGD</sequence>
<dbReference type="Proteomes" id="UP001211065">
    <property type="component" value="Unassembled WGS sequence"/>
</dbReference>
<dbReference type="PROSITE" id="PS50048">
    <property type="entry name" value="ZN2_CY6_FUNGAL_2"/>
    <property type="match status" value="1"/>
</dbReference>
<dbReference type="InterPro" id="IPR001138">
    <property type="entry name" value="Zn2Cys6_DnaBD"/>
</dbReference>
<name>A0AAD5U5B5_9FUNG</name>
<reference evidence="4" key="1">
    <citation type="submission" date="2020-05" db="EMBL/GenBank/DDBJ databases">
        <title>Phylogenomic resolution of chytrid fungi.</title>
        <authorList>
            <person name="Stajich J.E."/>
            <person name="Amses K."/>
            <person name="Simmons R."/>
            <person name="Seto K."/>
            <person name="Myers J."/>
            <person name="Bonds A."/>
            <person name="Quandt C.A."/>
            <person name="Barry K."/>
            <person name="Liu P."/>
            <person name="Grigoriev I."/>
            <person name="Longcore J.E."/>
            <person name="James T.Y."/>
        </authorList>
    </citation>
    <scope>NUCLEOTIDE SEQUENCE</scope>
    <source>
        <strain evidence="4">JEL0476</strain>
    </source>
</reference>
<dbReference type="PANTHER" id="PTHR47659:SF7">
    <property type="entry name" value="FUNGAL TRANSCRIPTIONAL REGULATORY PROTEIN, N-TERMINAL DOMAIN-CONTAINING PROTEIN"/>
    <property type="match status" value="1"/>
</dbReference>
<dbReference type="SMART" id="SM00066">
    <property type="entry name" value="GAL4"/>
    <property type="match status" value="1"/>
</dbReference>
<comment type="caution">
    <text evidence="4">The sequence shown here is derived from an EMBL/GenBank/DDBJ whole genome shotgun (WGS) entry which is preliminary data.</text>
</comment>
<dbReference type="EMBL" id="JADGJW010000075">
    <property type="protein sequence ID" value="KAJ3224963.1"/>
    <property type="molecule type" value="Genomic_DNA"/>
</dbReference>